<evidence type="ECO:0000256" key="3">
    <source>
        <dbReference type="ARBA" id="ARBA00022598"/>
    </source>
</evidence>
<dbReference type="CDD" id="cd03113">
    <property type="entry name" value="CTPS_N"/>
    <property type="match status" value="1"/>
</dbReference>
<keyword evidence="13" id="KW-1185">Reference proteome</keyword>
<dbReference type="GO" id="GO:0003883">
    <property type="term" value="F:CTP synthase activity"/>
    <property type="evidence" value="ECO:0007669"/>
    <property type="project" value="UniProtKB-UniRule"/>
</dbReference>
<dbReference type="GO" id="GO:0019856">
    <property type="term" value="P:pyrimidine nucleobase biosynthetic process"/>
    <property type="evidence" value="ECO:0007669"/>
    <property type="project" value="TreeGrafter"/>
</dbReference>
<dbReference type="GeneID" id="24562728"/>
<dbReference type="STRING" id="5866.A0A061D242"/>
<dbReference type="PANTHER" id="PTHR11550:SF0">
    <property type="entry name" value="CTP SYNTHASE-RELATED"/>
    <property type="match status" value="1"/>
</dbReference>
<evidence type="ECO:0000256" key="9">
    <source>
        <dbReference type="RuleBase" id="RU810713"/>
    </source>
</evidence>
<dbReference type="InterPro" id="IPR017456">
    <property type="entry name" value="CTP_synthase_N"/>
</dbReference>
<evidence type="ECO:0000256" key="5">
    <source>
        <dbReference type="ARBA" id="ARBA00022840"/>
    </source>
</evidence>
<dbReference type="SUPFAM" id="SSF52317">
    <property type="entry name" value="Class I glutamine amidotransferase-like"/>
    <property type="match status" value="1"/>
</dbReference>
<dbReference type="EC" id="6.3.4.2" evidence="9"/>
<comment type="function">
    <text evidence="9">Catalyzes the ATP-dependent amination of UTP to CTP with either L-glutamine or ammonia as the source of nitrogen.</text>
</comment>
<evidence type="ECO:0000256" key="8">
    <source>
        <dbReference type="ARBA" id="ARBA00047781"/>
    </source>
</evidence>
<dbReference type="Pfam" id="PF06418">
    <property type="entry name" value="CTP_synth_N"/>
    <property type="match status" value="1"/>
</dbReference>
<dbReference type="GO" id="GO:0044210">
    <property type="term" value="P:'de novo' CTP biosynthetic process"/>
    <property type="evidence" value="ECO:0007669"/>
    <property type="project" value="UniProtKB-UniRule"/>
</dbReference>
<dbReference type="NCBIfam" id="TIGR00337">
    <property type="entry name" value="PyrG"/>
    <property type="match status" value="1"/>
</dbReference>
<dbReference type="InterPro" id="IPR017926">
    <property type="entry name" value="GATASE"/>
</dbReference>
<dbReference type="GO" id="GO:0005524">
    <property type="term" value="F:ATP binding"/>
    <property type="evidence" value="ECO:0007669"/>
    <property type="project" value="UniProtKB-KW"/>
</dbReference>
<dbReference type="SUPFAM" id="SSF52540">
    <property type="entry name" value="P-loop containing nucleoside triphosphate hydrolases"/>
    <property type="match status" value="1"/>
</dbReference>
<reference evidence="13" key="1">
    <citation type="journal article" date="2014" name="Nucleic Acids Res.">
        <title>The evolutionary dynamics of variant antigen genes in Babesia reveal a history of genomic innovation underlying host-parasite interaction.</title>
        <authorList>
            <person name="Jackson A.P."/>
            <person name="Otto T.D."/>
            <person name="Darby A."/>
            <person name="Ramaprasad A."/>
            <person name="Xia D."/>
            <person name="Echaide I.E."/>
            <person name="Farber M."/>
            <person name="Gahlot S."/>
            <person name="Gamble J."/>
            <person name="Gupta D."/>
            <person name="Gupta Y."/>
            <person name="Jackson L."/>
            <person name="Malandrin L."/>
            <person name="Malas T.B."/>
            <person name="Moussa E."/>
            <person name="Nair M."/>
            <person name="Reid A.J."/>
            <person name="Sanders M."/>
            <person name="Sharma J."/>
            <person name="Tracey A."/>
            <person name="Quail M.A."/>
            <person name="Weir W."/>
            <person name="Wastling J.M."/>
            <person name="Hall N."/>
            <person name="Willadsen P."/>
            <person name="Lingelbach K."/>
            <person name="Shiels B."/>
            <person name="Tait A."/>
            <person name="Berriman M."/>
            <person name="Allred D.R."/>
            <person name="Pain A."/>
        </authorList>
    </citation>
    <scope>NUCLEOTIDE SEQUENCE [LARGE SCALE GENOMIC DNA]</scope>
    <source>
        <strain evidence="13">Bond</strain>
    </source>
</reference>
<dbReference type="EMBL" id="LK391707">
    <property type="protein sequence ID" value="CDR94187.1"/>
    <property type="molecule type" value="Genomic_DNA"/>
</dbReference>
<comment type="similarity">
    <text evidence="2 9">Belongs to the CTP synthase family.</text>
</comment>
<dbReference type="VEuPathDB" id="PiroplasmaDB:BBBOND_0104960"/>
<keyword evidence="3 9" id="KW-0436">Ligase</keyword>
<dbReference type="AlphaFoldDB" id="A0A061D242"/>
<proteinExistence type="inferred from homology"/>
<protein>
    <recommendedName>
        <fullName evidence="9">CTP synthase</fullName>
        <ecNumber evidence="9">6.3.4.2</ecNumber>
    </recommendedName>
    <alternativeName>
        <fullName evidence="9">UTP--ammonia ligase</fullName>
    </alternativeName>
</protein>
<dbReference type="UniPathway" id="UPA00159">
    <property type="reaction ID" value="UER00277"/>
</dbReference>
<evidence type="ECO:0000259" key="11">
    <source>
        <dbReference type="Pfam" id="PF06418"/>
    </source>
</evidence>
<keyword evidence="5 9" id="KW-0067">ATP-binding</keyword>
<comment type="pathway">
    <text evidence="1 9">Pyrimidine metabolism; CTP biosynthesis via de novo pathway; CTP from UDP: step 2/2.</text>
</comment>
<keyword evidence="4 9" id="KW-0547">Nucleotide-binding</keyword>
<dbReference type="Gene3D" id="3.40.50.880">
    <property type="match status" value="1"/>
</dbReference>
<keyword evidence="7 9" id="KW-0665">Pyrimidine biosynthesis</keyword>
<dbReference type="InterPro" id="IPR029062">
    <property type="entry name" value="Class_I_gatase-like"/>
</dbReference>
<evidence type="ECO:0000313" key="12">
    <source>
        <dbReference type="EMBL" id="CDR94187.1"/>
    </source>
</evidence>
<organism evidence="12 13">
    <name type="scientific">Babesia bigemina</name>
    <dbReference type="NCBI Taxonomy" id="5866"/>
    <lineage>
        <taxon>Eukaryota</taxon>
        <taxon>Sar</taxon>
        <taxon>Alveolata</taxon>
        <taxon>Apicomplexa</taxon>
        <taxon>Aconoidasida</taxon>
        <taxon>Piroplasmida</taxon>
        <taxon>Babesiidae</taxon>
        <taxon>Babesia</taxon>
    </lineage>
</organism>
<dbReference type="CDD" id="cd01746">
    <property type="entry name" value="GATase1_CTP_Synthase"/>
    <property type="match status" value="1"/>
</dbReference>
<evidence type="ECO:0000256" key="4">
    <source>
        <dbReference type="ARBA" id="ARBA00022741"/>
    </source>
</evidence>
<evidence type="ECO:0000259" key="10">
    <source>
        <dbReference type="Pfam" id="PF00117"/>
    </source>
</evidence>
<dbReference type="OrthoDB" id="1739076at2759"/>
<dbReference type="FunFam" id="3.40.50.300:FF:000207">
    <property type="entry name" value="CTP synthase"/>
    <property type="match status" value="1"/>
</dbReference>
<dbReference type="Pfam" id="PF00117">
    <property type="entry name" value="GATase"/>
    <property type="match status" value="1"/>
</dbReference>
<dbReference type="GO" id="GO:0042802">
    <property type="term" value="F:identical protein binding"/>
    <property type="evidence" value="ECO:0007669"/>
    <property type="project" value="TreeGrafter"/>
</dbReference>
<gene>
    <name evidence="12" type="ORF">BBBOND_0104960</name>
</gene>
<dbReference type="Gene3D" id="3.40.50.300">
    <property type="entry name" value="P-loop containing nucleotide triphosphate hydrolases"/>
    <property type="match status" value="1"/>
</dbReference>
<name>A0A061D242_BABBI</name>
<feature type="domain" description="CTP synthase N-terminal" evidence="11">
    <location>
        <begin position="2"/>
        <end position="273"/>
    </location>
</feature>
<feature type="domain" description="Glutamine amidotransferase" evidence="10">
    <location>
        <begin position="314"/>
        <end position="536"/>
    </location>
</feature>
<comment type="catalytic activity">
    <reaction evidence="8 9">
        <text>UTP + L-glutamine + ATP + H2O = CTP + L-glutamate + ADP + phosphate + 2 H(+)</text>
        <dbReference type="Rhea" id="RHEA:26426"/>
        <dbReference type="ChEBI" id="CHEBI:15377"/>
        <dbReference type="ChEBI" id="CHEBI:15378"/>
        <dbReference type="ChEBI" id="CHEBI:29985"/>
        <dbReference type="ChEBI" id="CHEBI:30616"/>
        <dbReference type="ChEBI" id="CHEBI:37563"/>
        <dbReference type="ChEBI" id="CHEBI:43474"/>
        <dbReference type="ChEBI" id="CHEBI:46398"/>
        <dbReference type="ChEBI" id="CHEBI:58359"/>
        <dbReference type="ChEBI" id="CHEBI:456216"/>
        <dbReference type="EC" id="6.3.4.2"/>
    </reaction>
</comment>
<evidence type="ECO:0000256" key="7">
    <source>
        <dbReference type="ARBA" id="ARBA00022975"/>
    </source>
</evidence>
<evidence type="ECO:0000256" key="2">
    <source>
        <dbReference type="ARBA" id="ARBA00007533"/>
    </source>
</evidence>
<evidence type="ECO:0000256" key="1">
    <source>
        <dbReference type="ARBA" id="ARBA00005171"/>
    </source>
</evidence>
<dbReference type="PANTHER" id="PTHR11550">
    <property type="entry name" value="CTP SYNTHASE"/>
    <property type="match status" value="1"/>
</dbReference>
<evidence type="ECO:0000313" key="13">
    <source>
        <dbReference type="Proteomes" id="UP000033188"/>
    </source>
</evidence>
<dbReference type="PROSITE" id="PS51273">
    <property type="entry name" value="GATASE_TYPE_1"/>
    <property type="match status" value="1"/>
</dbReference>
<dbReference type="KEGG" id="bbig:BBBOND_0104960"/>
<accession>A0A061D242</accession>
<keyword evidence="6 9" id="KW-0315">Glutamine amidotransferase</keyword>
<evidence type="ECO:0000256" key="6">
    <source>
        <dbReference type="ARBA" id="ARBA00022962"/>
    </source>
</evidence>
<dbReference type="Proteomes" id="UP000033188">
    <property type="component" value="Chromosome 1"/>
</dbReference>
<dbReference type="InterPro" id="IPR033828">
    <property type="entry name" value="GATase1_CTP_Synthase"/>
</dbReference>
<dbReference type="RefSeq" id="XP_012766373.1">
    <property type="nucleotide sequence ID" value="XM_012910919.1"/>
</dbReference>
<dbReference type="InterPro" id="IPR027417">
    <property type="entry name" value="P-loop_NTPase"/>
</dbReference>
<sequence length="564" mass="62332">MKYVVVIGGTMSGVGKGTVMSSLGVLLRSYNISCTAIKIDPYLNLDAGTMSPQEHGEVYVLEDGGEGDLDLGNYERFLNLRLSKNHSITTGKIFTHVFEKERRGCYLGKTVQMVPHVVDEIIDWISRVSEEPVDRMGWRKPEVCLLEIGGTVGDIESEIFMEAIRQLRLRFGSNNTCLLLLSYMPVVGNSNEQKSKPTQHSAKNLLARGLQPDMIFGRCVTELTAAIKEKIAFFTQVKPDNVISVHNSSDVYNVPLILESQNVAQKIIKLLEITPKTDLPLPKLYSLESWRSLINTSTTKVTIALVGKYNSANDAYLSVMNALKHSAMDAGYSLELLFLEAEKLEAQPSQVKELLQGATGVVVPGGFGERGTNGKMLAIRYCRENGVPFLGICLGLQLAVLDIAREFAPNAVHGEMAEAPLEDQAIIAMPEFLGDGSKGGSMRLGVREAHVLPGSLAYKLYDHQTVICERYRHRYEVNPDFVDRITNMGFVFSGTDPSGRRRVMLEFPSHPFFFATQFHPEFQSTPYKPSPPFLALVLAAKGQLSSRLDANGGKLRPGSKYEFA</sequence>
<dbReference type="NCBIfam" id="NF003792">
    <property type="entry name" value="PRK05380.1"/>
    <property type="match status" value="1"/>
</dbReference>
<dbReference type="OMA" id="EFNNAYR"/>
<dbReference type="InterPro" id="IPR004468">
    <property type="entry name" value="CTP_synthase"/>
</dbReference>